<sequence length="195" mass="20679">MLEAVFMFRGRVNRLQYFLAGIFFCLLGVGLWVLGILAIDPAEEAEGILPLLLLGVVLLWIGLSLQAARIRDIGLSPLLVILGLGVAYFLLGIGEQVAGDASLKSLFSAGSIGLQIVSSLFLLLMPGTGTTPDDPMLEPYGREALSSQTRMTQMDLPARSSQSVTSQRYSPPPASAVASARSQAGARASFGRRGL</sequence>
<evidence type="ECO:0000256" key="1">
    <source>
        <dbReference type="SAM" id="MobiDB-lite"/>
    </source>
</evidence>
<evidence type="ECO:0000313" key="3">
    <source>
        <dbReference type="EMBL" id="THV22522.1"/>
    </source>
</evidence>
<feature type="region of interest" description="Disordered" evidence="1">
    <location>
        <begin position="148"/>
        <end position="195"/>
    </location>
</feature>
<feature type="compositionally biased region" description="Low complexity" evidence="1">
    <location>
        <begin position="175"/>
        <end position="195"/>
    </location>
</feature>
<keyword evidence="2" id="KW-1133">Transmembrane helix</keyword>
<feature type="transmembrane region" description="Helical" evidence="2">
    <location>
        <begin position="75"/>
        <end position="94"/>
    </location>
</feature>
<dbReference type="OrthoDB" id="8397103at2"/>
<keyword evidence="2" id="KW-0812">Transmembrane</keyword>
<protein>
    <submittedName>
        <fullName evidence="3">DUF805 domain-containing protein</fullName>
    </submittedName>
</protein>
<feature type="transmembrane region" description="Helical" evidence="2">
    <location>
        <begin position="106"/>
        <end position="125"/>
    </location>
</feature>
<feature type="transmembrane region" description="Helical" evidence="2">
    <location>
        <begin position="17"/>
        <end position="39"/>
    </location>
</feature>
<dbReference type="GO" id="GO:0016020">
    <property type="term" value="C:membrane"/>
    <property type="evidence" value="ECO:0007669"/>
    <property type="project" value="InterPro"/>
</dbReference>
<gene>
    <name evidence="3" type="ORF">FAA97_14725</name>
</gene>
<dbReference type="Pfam" id="PF05656">
    <property type="entry name" value="DUF805"/>
    <property type="match status" value="1"/>
</dbReference>
<accession>A0A4S8P1G4</accession>
<dbReference type="EMBL" id="STGV01000004">
    <property type="protein sequence ID" value="THV22522.1"/>
    <property type="molecule type" value="Genomic_DNA"/>
</dbReference>
<evidence type="ECO:0000256" key="2">
    <source>
        <dbReference type="SAM" id="Phobius"/>
    </source>
</evidence>
<name>A0A4S8P1G4_9HYPH</name>
<keyword evidence="2" id="KW-0472">Membrane</keyword>
<organism evidence="3 4">
    <name type="scientific">Peteryoungia ipomoeae</name>
    <dbReference type="NCBI Taxonomy" id="1210932"/>
    <lineage>
        <taxon>Bacteria</taxon>
        <taxon>Pseudomonadati</taxon>
        <taxon>Pseudomonadota</taxon>
        <taxon>Alphaproteobacteria</taxon>
        <taxon>Hyphomicrobiales</taxon>
        <taxon>Rhizobiaceae</taxon>
        <taxon>Peteryoungia</taxon>
    </lineage>
</organism>
<feature type="transmembrane region" description="Helical" evidence="2">
    <location>
        <begin position="45"/>
        <end position="63"/>
    </location>
</feature>
<comment type="caution">
    <text evidence="3">The sequence shown here is derived from an EMBL/GenBank/DDBJ whole genome shotgun (WGS) entry which is preliminary data.</text>
</comment>
<evidence type="ECO:0000313" key="4">
    <source>
        <dbReference type="Proteomes" id="UP000308828"/>
    </source>
</evidence>
<keyword evidence="4" id="KW-1185">Reference proteome</keyword>
<proteinExistence type="predicted"/>
<dbReference type="Proteomes" id="UP000308828">
    <property type="component" value="Unassembled WGS sequence"/>
</dbReference>
<reference evidence="3 4" key="1">
    <citation type="submission" date="2019-04" db="EMBL/GenBank/DDBJ databases">
        <title>Genome sequence of strain shin9-1.</title>
        <authorList>
            <person name="Gao J."/>
            <person name="Sun J."/>
        </authorList>
    </citation>
    <scope>NUCLEOTIDE SEQUENCE [LARGE SCALE GENOMIC DNA]</scope>
    <source>
        <strain evidence="4">shin9-1</strain>
    </source>
</reference>
<dbReference type="AlphaFoldDB" id="A0A4S8P1G4"/>
<dbReference type="InterPro" id="IPR008523">
    <property type="entry name" value="DUF805"/>
</dbReference>